<gene>
    <name evidence="1" type="ORF">PanWU01x14_175480</name>
</gene>
<protein>
    <submittedName>
        <fullName evidence="1">Uncharacterized protein</fullName>
    </submittedName>
</protein>
<comment type="caution">
    <text evidence="1">The sequence shown here is derived from an EMBL/GenBank/DDBJ whole genome shotgun (WGS) entry which is preliminary data.</text>
</comment>
<reference evidence="2" key="1">
    <citation type="submission" date="2016-06" db="EMBL/GenBank/DDBJ databases">
        <title>Parallel loss of symbiosis genes in relatives of nitrogen-fixing non-legume Parasponia.</title>
        <authorList>
            <person name="Van Velzen R."/>
            <person name="Holmer R."/>
            <person name="Bu F."/>
            <person name="Rutten L."/>
            <person name="Van Zeijl A."/>
            <person name="Liu W."/>
            <person name="Santuari L."/>
            <person name="Cao Q."/>
            <person name="Sharma T."/>
            <person name="Shen D."/>
            <person name="Roswanjaya Y."/>
            <person name="Wardhani T."/>
            <person name="Kalhor M.S."/>
            <person name="Jansen J."/>
            <person name="Van den Hoogen J."/>
            <person name="Gungor B."/>
            <person name="Hartog M."/>
            <person name="Hontelez J."/>
            <person name="Verver J."/>
            <person name="Yang W.-C."/>
            <person name="Schijlen E."/>
            <person name="Repin R."/>
            <person name="Schilthuizen M."/>
            <person name="Schranz E."/>
            <person name="Heidstra R."/>
            <person name="Miyata K."/>
            <person name="Fedorova E."/>
            <person name="Kohlen W."/>
            <person name="Bisseling T."/>
            <person name="Smit S."/>
            <person name="Geurts R."/>
        </authorList>
    </citation>
    <scope>NUCLEOTIDE SEQUENCE [LARGE SCALE GENOMIC DNA]</scope>
    <source>
        <strain evidence="2">cv. WU1-14</strain>
    </source>
</reference>
<dbReference type="AlphaFoldDB" id="A0A2P5C8F8"/>
<sequence>MDIKQNKDPFEFHPLCNNTTKEEVIYSSTYAIEDRVILDEEDHSRSLDDCFNEVIEDGILECSRPFLDDHLEKFKIGDTLDISKLLAQEVNISVVKNGDVELDDEKLREIKDSKHVYISLGKETSAEVELVNEAIFSSTFLIFGKMTKRSAQKIILNQMVLC</sequence>
<dbReference type="EMBL" id="JXTB01000161">
    <property type="protein sequence ID" value="PON57284.1"/>
    <property type="molecule type" value="Genomic_DNA"/>
</dbReference>
<keyword evidence="2" id="KW-1185">Reference proteome</keyword>
<proteinExistence type="predicted"/>
<evidence type="ECO:0000313" key="2">
    <source>
        <dbReference type="Proteomes" id="UP000237105"/>
    </source>
</evidence>
<evidence type="ECO:0000313" key="1">
    <source>
        <dbReference type="EMBL" id="PON57284.1"/>
    </source>
</evidence>
<accession>A0A2P5C8F8</accession>
<name>A0A2P5C8F8_PARAD</name>
<organism evidence="1 2">
    <name type="scientific">Parasponia andersonii</name>
    <name type="common">Sponia andersonii</name>
    <dbReference type="NCBI Taxonomy" id="3476"/>
    <lineage>
        <taxon>Eukaryota</taxon>
        <taxon>Viridiplantae</taxon>
        <taxon>Streptophyta</taxon>
        <taxon>Embryophyta</taxon>
        <taxon>Tracheophyta</taxon>
        <taxon>Spermatophyta</taxon>
        <taxon>Magnoliopsida</taxon>
        <taxon>eudicotyledons</taxon>
        <taxon>Gunneridae</taxon>
        <taxon>Pentapetalae</taxon>
        <taxon>rosids</taxon>
        <taxon>fabids</taxon>
        <taxon>Rosales</taxon>
        <taxon>Cannabaceae</taxon>
        <taxon>Parasponia</taxon>
    </lineage>
</organism>
<dbReference type="Proteomes" id="UP000237105">
    <property type="component" value="Unassembled WGS sequence"/>
</dbReference>